<dbReference type="EMBL" id="JAAGAX010000012">
    <property type="protein sequence ID" value="KAF2296653.1"/>
    <property type="molecule type" value="Genomic_DNA"/>
</dbReference>
<dbReference type="AlphaFoldDB" id="A0A6A6L984"/>
<sequence length="78" mass="8690">MDSPDNHLRICKVAGPNIPIQHQRKFCNVPQIRNISRSKFEGLCLYNEGIAAGTDVCDGSFTLVATHCYIEVTYSFGK</sequence>
<reference evidence="1 2" key="1">
    <citation type="journal article" date="2020" name="Mol. Plant">
        <title>The Chromosome-Based Rubber Tree Genome Provides New Insights into Spurge Genome Evolution and Rubber Biosynthesis.</title>
        <authorList>
            <person name="Liu J."/>
            <person name="Shi C."/>
            <person name="Shi C.C."/>
            <person name="Li W."/>
            <person name="Zhang Q.J."/>
            <person name="Zhang Y."/>
            <person name="Li K."/>
            <person name="Lu H.F."/>
            <person name="Shi C."/>
            <person name="Zhu S.T."/>
            <person name="Xiao Z.Y."/>
            <person name="Nan H."/>
            <person name="Yue Y."/>
            <person name="Zhu X.G."/>
            <person name="Wu Y."/>
            <person name="Hong X.N."/>
            <person name="Fan G.Y."/>
            <person name="Tong Y."/>
            <person name="Zhang D."/>
            <person name="Mao C.L."/>
            <person name="Liu Y.L."/>
            <person name="Hao S.J."/>
            <person name="Liu W.Q."/>
            <person name="Lv M.Q."/>
            <person name="Zhang H.B."/>
            <person name="Liu Y."/>
            <person name="Hu-Tang G.R."/>
            <person name="Wang J.P."/>
            <person name="Wang J.H."/>
            <person name="Sun Y.H."/>
            <person name="Ni S.B."/>
            <person name="Chen W.B."/>
            <person name="Zhang X.C."/>
            <person name="Jiao Y.N."/>
            <person name="Eichler E.E."/>
            <person name="Li G.H."/>
            <person name="Liu X."/>
            <person name="Gao L.Z."/>
        </authorList>
    </citation>
    <scope>NUCLEOTIDE SEQUENCE [LARGE SCALE GENOMIC DNA]</scope>
    <source>
        <strain evidence="2">cv. GT1</strain>
        <tissue evidence="1">Leaf</tissue>
    </source>
</reference>
<proteinExistence type="predicted"/>
<name>A0A6A6L984_HEVBR</name>
<evidence type="ECO:0000313" key="2">
    <source>
        <dbReference type="Proteomes" id="UP000467840"/>
    </source>
</evidence>
<comment type="caution">
    <text evidence="1">The sequence shown here is derived from an EMBL/GenBank/DDBJ whole genome shotgun (WGS) entry which is preliminary data.</text>
</comment>
<protein>
    <submittedName>
        <fullName evidence="1">Uncharacterized protein</fullName>
    </submittedName>
</protein>
<dbReference type="Proteomes" id="UP000467840">
    <property type="component" value="Chromosome 18"/>
</dbReference>
<organism evidence="1 2">
    <name type="scientific">Hevea brasiliensis</name>
    <name type="common">Para rubber tree</name>
    <name type="synonym">Siphonia brasiliensis</name>
    <dbReference type="NCBI Taxonomy" id="3981"/>
    <lineage>
        <taxon>Eukaryota</taxon>
        <taxon>Viridiplantae</taxon>
        <taxon>Streptophyta</taxon>
        <taxon>Embryophyta</taxon>
        <taxon>Tracheophyta</taxon>
        <taxon>Spermatophyta</taxon>
        <taxon>Magnoliopsida</taxon>
        <taxon>eudicotyledons</taxon>
        <taxon>Gunneridae</taxon>
        <taxon>Pentapetalae</taxon>
        <taxon>rosids</taxon>
        <taxon>fabids</taxon>
        <taxon>Malpighiales</taxon>
        <taxon>Euphorbiaceae</taxon>
        <taxon>Crotonoideae</taxon>
        <taxon>Micrandreae</taxon>
        <taxon>Hevea</taxon>
    </lineage>
</organism>
<gene>
    <name evidence="1" type="ORF">GH714_000894</name>
</gene>
<accession>A0A6A6L984</accession>
<evidence type="ECO:0000313" key="1">
    <source>
        <dbReference type="EMBL" id="KAF2296653.1"/>
    </source>
</evidence>
<keyword evidence="2" id="KW-1185">Reference proteome</keyword>